<dbReference type="Proteomes" id="UP000002008">
    <property type="component" value="Chromosome"/>
</dbReference>
<feature type="domain" description="Beta-lactamase-related" evidence="3">
    <location>
        <begin position="4"/>
        <end position="333"/>
    </location>
</feature>
<dbReference type="EnsemblBacteria" id="ABY36345">
    <property type="protein sequence ID" value="ABY36345"/>
    <property type="gene ID" value="Caur_3148"/>
</dbReference>
<dbReference type="PANTHER" id="PTHR46825:SF11">
    <property type="entry name" value="PENICILLIN-BINDING PROTEIN 4"/>
    <property type="match status" value="1"/>
</dbReference>
<dbReference type="EMBL" id="CP000909">
    <property type="protein sequence ID" value="ABY36345.1"/>
    <property type="molecule type" value="Genomic_DNA"/>
</dbReference>
<keyword evidence="5" id="KW-1185">Reference proteome</keyword>
<organism evidence="4 5">
    <name type="scientific">Chloroflexus aurantiacus (strain ATCC 29366 / DSM 635 / J-10-fl)</name>
    <dbReference type="NCBI Taxonomy" id="324602"/>
    <lineage>
        <taxon>Bacteria</taxon>
        <taxon>Bacillati</taxon>
        <taxon>Chloroflexota</taxon>
        <taxon>Chloroflexia</taxon>
        <taxon>Chloroflexales</taxon>
        <taxon>Chloroflexineae</taxon>
        <taxon>Chloroflexaceae</taxon>
        <taxon>Chloroflexus</taxon>
    </lineage>
</organism>
<evidence type="ECO:0000256" key="1">
    <source>
        <dbReference type="ARBA" id="ARBA00004370"/>
    </source>
</evidence>
<dbReference type="InParanoid" id="A9WHL9"/>
<dbReference type="Pfam" id="PF00144">
    <property type="entry name" value="Beta-lactamase"/>
    <property type="match status" value="1"/>
</dbReference>
<dbReference type="STRING" id="324602.Caur_3148"/>
<dbReference type="GO" id="GO:0016020">
    <property type="term" value="C:membrane"/>
    <property type="evidence" value="ECO:0007669"/>
    <property type="project" value="UniProtKB-SubCell"/>
</dbReference>
<evidence type="ECO:0000313" key="4">
    <source>
        <dbReference type="EMBL" id="ABY36345.1"/>
    </source>
</evidence>
<evidence type="ECO:0000256" key="2">
    <source>
        <dbReference type="ARBA" id="ARBA00023136"/>
    </source>
</evidence>
<gene>
    <name evidence="4" type="ordered locus">Caur_3148</name>
</gene>
<sequence>MNLRAHLEQLRTEMNVPALAAFVVSHESTLAADVVGLRHADHPNDPLTLVDYFQIGSNAKAFIATTCAALVEKGLITWNTPVASLFPELSGAILPPYRTITLRHLLQHRSGLPAYTDTDSPDFILPDFDNVPDSAHVNHFAIWLMQTCPPRDPPGSQFTYSNAGYSLAAAILERAAESPWNLLLDNLVLRPLNIQAYPGIQHPARINAAQPWGHWFENGIYHPCAVDQEIVPPCFAPAGDMCISLPDYARFLQFHLKGLQGKDDLLPAALIQTLHNDGALGQGMGWGINALRGMESLGRWSLHAGSTGTFYAIAALSHDYNLGFALFTNAGVPELTFALKSLISNWFRL</sequence>
<dbReference type="RefSeq" id="WP_012258998.1">
    <property type="nucleotide sequence ID" value="NC_010175.1"/>
</dbReference>
<proteinExistence type="predicted"/>
<dbReference type="Gene3D" id="3.40.710.10">
    <property type="entry name" value="DD-peptidase/beta-lactamase superfamily"/>
    <property type="match status" value="1"/>
</dbReference>
<dbReference type="InterPro" id="IPR050491">
    <property type="entry name" value="AmpC-like"/>
</dbReference>
<dbReference type="HOGENOM" id="CLU_020027_14_4_0"/>
<dbReference type="KEGG" id="cau:Caur_3148"/>
<dbReference type="PANTHER" id="PTHR46825">
    <property type="entry name" value="D-ALANYL-D-ALANINE-CARBOXYPEPTIDASE/ENDOPEPTIDASE AMPH"/>
    <property type="match status" value="1"/>
</dbReference>
<protein>
    <submittedName>
        <fullName evidence="4">Beta-lactamase</fullName>
    </submittedName>
</protein>
<comment type="subcellular location">
    <subcellularLocation>
        <location evidence="1">Membrane</location>
    </subcellularLocation>
</comment>
<dbReference type="eggNOG" id="COG1680">
    <property type="taxonomic scope" value="Bacteria"/>
</dbReference>
<dbReference type="InterPro" id="IPR012338">
    <property type="entry name" value="Beta-lactam/transpept-like"/>
</dbReference>
<name>A9WHL9_CHLAA</name>
<keyword evidence="2" id="KW-0472">Membrane</keyword>
<dbReference type="PATRIC" id="fig|324602.8.peg.3553"/>
<dbReference type="SUPFAM" id="SSF56601">
    <property type="entry name" value="beta-lactamase/transpeptidase-like"/>
    <property type="match status" value="1"/>
</dbReference>
<evidence type="ECO:0000259" key="3">
    <source>
        <dbReference type="Pfam" id="PF00144"/>
    </source>
</evidence>
<accession>A9WHL9</accession>
<dbReference type="AlphaFoldDB" id="A9WHL9"/>
<evidence type="ECO:0000313" key="5">
    <source>
        <dbReference type="Proteomes" id="UP000002008"/>
    </source>
</evidence>
<reference evidence="5" key="1">
    <citation type="journal article" date="2011" name="BMC Genomics">
        <title>Complete genome sequence of the filamentous anoxygenic phototrophic bacterium Chloroflexus aurantiacus.</title>
        <authorList>
            <person name="Tang K.H."/>
            <person name="Barry K."/>
            <person name="Chertkov O."/>
            <person name="Dalin E."/>
            <person name="Han C.S."/>
            <person name="Hauser L.J."/>
            <person name="Honchak B.M."/>
            <person name="Karbach L.E."/>
            <person name="Land M.L."/>
            <person name="Lapidus A."/>
            <person name="Larimer F.W."/>
            <person name="Mikhailova N."/>
            <person name="Pitluck S."/>
            <person name="Pierson B.K."/>
            <person name="Blankenship R.E."/>
        </authorList>
    </citation>
    <scope>NUCLEOTIDE SEQUENCE [LARGE SCALE GENOMIC DNA]</scope>
    <source>
        <strain evidence="5">ATCC 29366 / DSM 635 / J-10-fl</strain>
    </source>
</reference>
<dbReference type="InterPro" id="IPR001466">
    <property type="entry name" value="Beta-lactam-related"/>
</dbReference>